<keyword evidence="3" id="KW-1185">Reference proteome</keyword>
<dbReference type="PANTHER" id="PTHR37540:SF10">
    <property type="entry name" value="SIGMA-70 REGION 2 FAMILY PROTEIN"/>
    <property type="match status" value="1"/>
</dbReference>
<dbReference type="PANTHER" id="PTHR37540">
    <property type="entry name" value="TRANSCRIPTION FACTOR (ACR-2), PUTATIVE-RELATED-RELATED"/>
    <property type="match status" value="1"/>
</dbReference>
<feature type="region of interest" description="Disordered" evidence="1">
    <location>
        <begin position="1"/>
        <end position="29"/>
    </location>
</feature>
<evidence type="ECO:0000313" key="3">
    <source>
        <dbReference type="Proteomes" id="UP001172673"/>
    </source>
</evidence>
<dbReference type="Proteomes" id="UP001172673">
    <property type="component" value="Unassembled WGS sequence"/>
</dbReference>
<organism evidence="2 3">
    <name type="scientific">Cladophialophora chaetospira</name>
    <dbReference type="NCBI Taxonomy" id="386627"/>
    <lineage>
        <taxon>Eukaryota</taxon>
        <taxon>Fungi</taxon>
        <taxon>Dikarya</taxon>
        <taxon>Ascomycota</taxon>
        <taxon>Pezizomycotina</taxon>
        <taxon>Eurotiomycetes</taxon>
        <taxon>Chaetothyriomycetidae</taxon>
        <taxon>Chaetothyriales</taxon>
        <taxon>Herpotrichiellaceae</taxon>
        <taxon>Cladophialophora</taxon>
    </lineage>
</organism>
<sequence>MRLQFLPYNPSKDSYDLDQTTDESPQQHAARVYHRKAKLLRKAARNSQPLATSSTVNPNSYTDAAGNKEGPNHGRGRGAPAKVGTLLPGPVTVLGAGRIDPFDAYCTSNHTLMVHEMLDHAISCQWTLFAPDDKPSSLVMAKQAVMDTAIRFPVCFHTLVYSGATHKAFHQAHTVNNTKSALLRLKSKGEALKALRMASQSNETALTDAVIFSMTLLTVLGYGEKVNSRMVTRYEKRTMAAQQDAQFYGSMEYEWNHWKALIEIVKMKGGLHTIGIPGLGFAIASFDIHTAIMFQTKPAFPLFMPSSLIVCSWPTSQPGSRASQRSPTLATGFDFLRDRGISEALDLSNVLHGVRDLTLAFDSFQAGDPEAPPIKMIIFARNLNQHELLTLPDLSEELCSKDLTYTSNPVPRALALYEICRLCTFVFQMTVLLPNLHSNKDVTIPYARRIRTCLETAVFKLRLQEDPACHDLLLWATLMTTWLAQGTELFGWFFDFLVDHISVSQLLWASDYTHNTSQWPLVQKIPAQFLWLESECEAPCAAIWKAAEALQVQRGDE</sequence>
<comment type="caution">
    <text evidence="2">The sequence shown here is derived from an EMBL/GenBank/DDBJ whole genome shotgun (WGS) entry which is preliminary data.</text>
</comment>
<dbReference type="EMBL" id="JAPDRK010000002">
    <property type="protein sequence ID" value="KAJ9615926.1"/>
    <property type="molecule type" value="Genomic_DNA"/>
</dbReference>
<proteinExistence type="predicted"/>
<evidence type="ECO:0000256" key="1">
    <source>
        <dbReference type="SAM" id="MobiDB-lite"/>
    </source>
</evidence>
<accession>A0AA39CPK8</accession>
<protein>
    <submittedName>
        <fullName evidence="2">Uncharacterized protein</fullName>
    </submittedName>
</protein>
<feature type="compositionally biased region" description="Polar residues" evidence="1">
    <location>
        <begin position="45"/>
        <end position="62"/>
    </location>
</feature>
<dbReference type="AlphaFoldDB" id="A0AA39CPK8"/>
<evidence type="ECO:0000313" key="2">
    <source>
        <dbReference type="EMBL" id="KAJ9615926.1"/>
    </source>
</evidence>
<reference evidence="2" key="1">
    <citation type="submission" date="2022-10" db="EMBL/GenBank/DDBJ databases">
        <title>Culturing micro-colonial fungi from biological soil crusts in the Mojave desert and describing Neophaeococcomyces mojavensis, and introducing the new genera and species Taxawa tesnikishii.</title>
        <authorList>
            <person name="Kurbessoian T."/>
            <person name="Stajich J.E."/>
        </authorList>
    </citation>
    <scope>NUCLEOTIDE SEQUENCE</scope>
    <source>
        <strain evidence="2">TK_41</strain>
    </source>
</reference>
<feature type="region of interest" description="Disordered" evidence="1">
    <location>
        <begin position="41"/>
        <end position="84"/>
    </location>
</feature>
<gene>
    <name evidence="2" type="ORF">H2200_002003</name>
</gene>
<name>A0AA39CPK8_9EURO</name>